<keyword evidence="1" id="KW-0472">Membrane</keyword>
<feature type="transmembrane region" description="Helical" evidence="1">
    <location>
        <begin position="49"/>
        <end position="72"/>
    </location>
</feature>
<name>A0A074L2Q9_9BACT</name>
<dbReference type="AlphaFoldDB" id="A0A074L2Q9"/>
<organism evidence="2 3">
    <name type="scientific">Anditalea andensis</name>
    <dbReference type="NCBI Taxonomy" id="1048983"/>
    <lineage>
        <taxon>Bacteria</taxon>
        <taxon>Pseudomonadati</taxon>
        <taxon>Bacteroidota</taxon>
        <taxon>Cytophagia</taxon>
        <taxon>Cytophagales</taxon>
        <taxon>Cytophagaceae</taxon>
        <taxon>Anditalea</taxon>
    </lineage>
</organism>
<feature type="transmembrane region" description="Helical" evidence="1">
    <location>
        <begin position="7"/>
        <end position="29"/>
    </location>
</feature>
<evidence type="ECO:0008006" key="4">
    <source>
        <dbReference type="Google" id="ProtNLM"/>
    </source>
</evidence>
<dbReference type="PANTHER" id="PTHR36443">
    <property type="entry name" value="BSR5223 PROTEIN"/>
    <property type="match status" value="1"/>
</dbReference>
<evidence type="ECO:0000313" key="2">
    <source>
        <dbReference type="EMBL" id="KEO74118.1"/>
    </source>
</evidence>
<accession>A0A074L2Q9</accession>
<dbReference type="OrthoDB" id="983178at2"/>
<dbReference type="Proteomes" id="UP000027821">
    <property type="component" value="Unassembled WGS sequence"/>
</dbReference>
<keyword evidence="1" id="KW-1133">Transmembrane helix</keyword>
<keyword evidence="1" id="KW-0812">Transmembrane</keyword>
<dbReference type="PANTHER" id="PTHR36443:SF1">
    <property type="entry name" value="BSR5223 PROTEIN"/>
    <property type="match status" value="1"/>
</dbReference>
<reference evidence="2 3" key="1">
    <citation type="submission" date="2014-04" db="EMBL/GenBank/DDBJ databases">
        <title>Characterization and application of a salt tolerant electro-active bacterium.</title>
        <authorList>
            <person name="Yang L."/>
            <person name="Wei S."/>
            <person name="Tay Q.X.M."/>
        </authorList>
    </citation>
    <scope>NUCLEOTIDE SEQUENCE [LARGE SCALE GENOMIC DNA]</scope>
    <source>
        <strain evidence="2 3">LY1</strain>
    </source>
</reference>
<dbReference type="RefSeq" id="WP_035072927.1">
    <property type="nucleotide sequence ID" value="NZ_JMIH01000016.1"/>
</dbReference>
<evidence type="ECO:0000313" key="3">
    <source>
        <dbReference type="Proteomes" id="UP000027821"/>
    </source>
</evidence>
<protein>
    <recommendedName>
        <fullName evidence="4">DUF2905 domain-containing protein</fullName>
    </recommendedName>
</protein>
<comment type="caution">
    <text evidence="2">The sequence shown here is derived from an EMBL/GenBank/DDBJ whole genome shotgun (WGS) entry which is preliminary data.</text>
</comment>
<proteinExistence type="predicted"/>
<keyword evidence="3" id="KW-1185">Reference proteome</keyword>
<gene>
    <name evidence="2" type="ORF">EL17_08215</name>
</gene>
<evidence type="ECO:0000256" key="1">
    <source>
        <dbReference type="SAM" id="Phobius"/>
    </source>
</evidence>
<dbReference type="InterPro" id="IPR021320">
    <property type="entry name" value="DUF2905"/>
</dbReference>
<dbReference type="Pfam" id="PF11146">
    <property type="entry name" value="DUF2905"/>
    <property type="match status" value="1"/>
</dbReference>
<sequence>MDNGLPLLAKILIYAGVLLIIGGLVVWSLSRFTDFRSMPGDMVFKRENFSLYFPLGTSILISVLLTLILFLWRKFSG</sequence>
<dbReference type="STRING" id="1048983.EL17_08215"/>
<dbReference type="EMBL" id="JMIH01000016">
    <property type="protein sequence ID" value="KEO74118.1"/>
    <property type="molecule type" value="Genomic_DNA"/>
</dbReference>